<sequence length="460" mass="51156">MYSSANVLAVIGCDDSANLYNDPRSFHANLNNLNRFLPKGCSTTCLPDDEIPEGECSSSGGCQPLGEKSRFKFRGISDLNDTTLKDRIADTVPIVLDWAIGNKTCREAALDQSSYACKFNNSYCIDRTSSTGYRCSCKEGFEGNPYLSPGCYDIDECADEQKKIVVIRFAPIKSQVLKFVLGIGFSCLWLLIGMNWLYFILKKRKRAQQRDKFFQQNGGLLLSQQSMSEDSNTKVFSDEELKNSTNNFAADRILGQGGCGVVYKGILRDNRVVAIKKSKLMDESQVEQFINEVVILTQVNHRNVVKLLGCCLECEVPLLVYEFVSNGTLLDHVHNNDGGASWLSLDNRLRIAAESSGALAYLHSAASIPIIHRDVKLANILLDDNNVAKISDFGASRLVPMDQTKVTTLVQGTLSDHVYNNDGGASWLLLDKLQRTAELVKRCLKLNGEERPAMLWKFKI</sequence>
<evidence type="ECO:0000256" key="8">
    <source>
        <dbReference type="ARBA" id="ARBA00022840"/>
    </source>
</evidence>
<keyword evidence="3" id="KW-0808">Transferase</keyword>
<dbReference type="PROSITE" id="PS50011">
    <property type="entry name" value="PROTEIN_KINASE_DOM"/>
    <property type="match status" value="1"/>
</dbReference>
<dbReference type="GO" id="GO:0007166">
    <property type="term" value="P:cell surface receptor signaling pathway"/>
    <property type="evidence" value="ECO:0007669"/>
    <property type="project" value="InterPro"/>
</dbReference>
<evidence type="ECO:0000313" key="15">
    <source>
        <dbReference type="EMBL" id="KAK1368530.1"/>
    </source>
</evidence>
<name>A0AAD8HLV3_9APIA</name>
<keyword evidence="7 15" id="KW-0418">Kinase</keyword>
<reference evidence="15" key="2">
    <citation type="submission" date="2023-05" db="EMBL/GenBank/DDBJ databases">
        <authorList>
            <person name="Schelkunov M.I."/>
        </authorList>
    </citation>
    <scope>NUCLEOTIDE SEQUENCE</scope>
    <source>
        <strain evidence="15">Hsosn_3</strain>
        <tissue evidence="15">Leaf</tissue>
    </source>
</reference>
<evidence type="ECO:0000256" key="12">
    <source>
        <dbReference type="ARBA" id="ARBA00047951"/>
    </source>
</evidence>
<accession>A0AAD8HLV3</accession>
<dbReference type="Gene3D" id="3.30.200.20">
    <property type="entry name" value="Phosphorylase Kinase, domain 1"/>
    <property type="match status" value="1"/>
</dbReference>
<dbReference type="GO" id="GO:0005886">
    <property type="term" value="C:plasma membrane"/>
    <property type="evidence" value="ECO:0007669"/>
    <property type="project" value="TreeGrafter"/>
</dbReference>
<comment type="catalytic activity">
    <reaction evidence="11">
        <text>L-seryl-[protein] + ATP = O-phospho-L-seryl-[protein] + ADP + H(+)</text>
        <dbReference type="Rhea" id="RHEA:17989"/>
        <dbReference type="Rhea" id="RHEA-COMP:9863"/>
        <dbReference type="Rhea" id="RHEA-COMP:11604"/>
        <dbReference type="ChEBI" id="CHEBI:15378"/>
        <dbReference type="ChEBI" id="CHEBI:29999"/>
        <dbReference type="ChEBI" id="CHEBI:30616"/>
        <dbReference type="ChEBI" id="CHEBI:83421"/>
        <dbReference type="ChEBI" id="CHEBI:456216"/>
    </reaction>
</comment>
<organism evidence="15 16">
    <name type="scientific">Heracleum sosnowskyi</name>
    <dbReference type="NCBI Taxonomy" id="360622"/>
    <lineage>
        <taxon>Eukaryota</taxon>
        <taxon>Viridiplantae</taxon>
        <taxon>Streptophyta</taxon>
        <taxon>Embryophyta</taxon>
        <taxon>Tracheophyta</taxon>
        <taxon>Spermatophyta</taxon>
        <taxon>Magnoliopsida</taxon>
        <taxon>eudicotyledons</taxon>
        <taxon>Gunneridae</taxon>
        <taxon>Pentapetalae</taxon>
        <taxon>asterids</taxon>
        <taxon>campanulids</taxon>
        <taxon>Apiales</taxon>
        <taxon>Apiaceae</taxon>
        <taxon>Apioideae</taxon>
        <taxon>apioid superclade</taxon>
        <taxon>Tordylieae</taxon>
        <taxon>Tordyliinae</taxon>
        <taxon>Heracleum</taxon>
    </lineage>
</organism>
<dbReference type="PROSITE" id="PS00108">
    <property type="entry name" value="PROTEIN_KINASE_ST"/>
    <property type="match status" value="1"/>
</dbReference>
<evidence type="ECO:0000256" key="6">
    <source>
        <dbReference type="ARBA" id="ARBA00022741"/>
    </source>
</evidence>
<dbReference type="InterPro" id="IPR008271">
    <property type="entry name" value="Ser/Thr_kinase_AS"/>
</dbReference>
<evidence type="ECO:0000256" key="4">
    <source>
        <dbReference type="ARBA" id="ARBA00022692"/>
    </source>
</evidence>
<dbReference type="GO" id="GO:0005524">
    <property type="term" value="F:ATP binding"/>
    <property type="evidence" value="ECO:0007669"/>
    <property type="project" value="UniProtKB-KW"/>
</dbReference>
<evidence type="ECO:0000259" key="14">
    <source>
        <dbReference type="PROSITE" id="PS50011"/>
    </source>
</evidence>
<dbReference type="Gene3D" id="1.10.510.10">
    <property type="entry name" value="Transferase(Phosphotransferase) domain 1"/>
    <property type="match status" value="1"/>
</dbReference>
<dbReference type="PANTHER" id="PTHR27005:SF283">
    <property type="entry name" value="OS02G0633066 PROTEIN"/>
    <property type="match status" value="1"/>
</dbReference>
<evidence type="ECO:0000313" key="16">
    <source>
        <dbReference type="Proteomes" id="UP001237642"/>
    </source>
</evidence>
<dbReference type="EMBL" id="JAUIZM010000008">
    <property type="protein sequence ID" value="KAK1368530.1"/>
    <property type="molecule type" value="Genomic_DNA"/>
</dbReference>
<evidence type="ECO:0000256" key="13">
    <source>
        <dbReference type="SAM" id="Phobius"/>
    </source>
</evidence>
<evidence type="ECO:0000256" key="11">
    <source>
        <dbReference type="ARBA" id="ARBA00047558"/>
    </source>
</evidence>
<evidence type="ECO:0000256" key="1">
    <source>
        <dbReference type="ARBA" id="ARBA00004479"/>
    </source>
</evidence>
<keyword evidence="5" id="KW-0732">Signal</keyword>
<comment type="catalytic activity">
    <reaction evidence="12">
        <text>L-threonyl-[protein] + ATP = O-phospho-L-threonyl-[protein] + ADP + H(+)</text>
        <dbReference type="Rhea" id="RHEA:46608"/>
        <dbReference type="Rhea" id="RHEA-COMP:11060"/>
        <dbReference type="Rhea" id="RHEA-COMP:11605"/>
        <dbReference type="ChEBI" id="CHEBI:15378"/>
        <dbReference type="ChEBI" id="CHEBI:30013"/>
        <dbReference type="ChEBI" id="CHEBI:30616"/>
        <dbReference type="ChEBI" id="CHEBI:61977"/>
        <dbReference type="ChEBI" id="CHEBI:456216"/>
    </reaction>
</comment>
<dbReference type="SUPFAM" id="SSF56112">
    <property type="entry name" value="Protein kinase-like (PK-like)"/>
    <property type="match status" value="1"/>
</dbReference>
<reference evidence="15" key="1">
    <citation type="submission" date="2023-02" db="EMBL/GenBank/DDBJ databases">
        <title>Genome of toxic invasive species Heracleum sosnowskyi carries increased number of genes despite the absence of recent whole-genome duplications.</title>
        <authorList>
            <person name="Schelkunov M."/>
            <person name="Shtratnikova V."/>
            <person name="Makarenko M."/>
            <person name="Klepikova A."/>
            <person name="Omelchenko D."/>
            <person name="Novikova G."/>
            <person name="Obukhova E."/>
            <person name="Bogdanov V."/>
            <person name="Penin A."/>
            <person name="Logacheva M."/>
        </authorList>
    </citation>
    <scope>NUCLEOTIDE SEQUENCE</scope>
    <source>
        <strain evidence="15">Hsosn_3</strain>
        <tissue evidence="15">Leaf</tissue>
    </source>
</reference>
<keyword evidence="6" id="KW-0547">Nucleotide-binding</keyword>
<keyword evidence="8" id="KW-0067">ATP-binding</keyword>
<evidence type="ECO:0000256" key="9">
    <source>
        <dbReference type="ARBA" id="ARBA00022989"/>
    </source>
</evidence>
<dbReference type="InterPro" id="IPR001245">
    <property type="entry name" value="Ser-Thr/Tyr_kinase_cat_dom"/>
</dbReference>
<dbReference type="InterPro" id="IPR045274">
    <property type="entry name" value="WAK-like"/>
</dbReference>
<dbReference type="InterPro" id="IPR000719">
    <property type="entry name" value="Prot_kinase_dom"/>
</dbReference>
<dbReference type="Gene3D" id="2.10.25.10">
    <property type="entry name" value="Laminin"/>
    <property type="match status" value="1"/>
</dbReference>
<dbReference type="SMART" id="SM00220">
    <property type="entry name" value="S_TKc"/>
    <property type="match status" value="1"/>
</dbReference>
<evidence type="ECO:0000256" key="5">
    <source>
        <dbReference type="ARBA" id="ARBA00022729"/>
    </source>
</evidence>
<protein>
    <submittedName>
        <fullName evidence="15">Serine/threonine protein kinase</fullName>
    </submittedName>
</protein>
<evidence type="ECO:0000256" key="3">
    <source>
        <dbReference type="ARBA" id="ARBA00022679"/>
    </source>
</evidence>
<keyword evidence="9 13" id="KW-1133">Transmembrane helix</keyword>
<feature type="transmembrane region" description="Helical" evidence="13">
    <location>
        <begin position="179"/>
        <end position="201"/>
    </location>
</feature>
<dbReference type="AlphaFoldDB" id="A0AAD8HLV3"/>
<comment type="caution">
    <text evidence="15">The sequence shown here is derived from an EMBL/GenBank/DDBJ whole genome shotgun (WGS) entry which is preliminary data.</text>
</comment>
<keyword evidence="16" id="KW-1185">Reference proteome</keyword>
<dbReference type="PANTHER" id="PTHR27005">
    <property type="entry name" value="WALL-ASSOCIATED RECEPTOR KINASE-LIKE 21"/>
    <property type="match status" value="1"/>
</dbReference>
<gene>
    <name evidence="15" type="ORF">POM88_034622</name>
</gene>
<keyword evidence="10 13" id="KW-0472">Membrane</keyword>
<dbReference type="GO" id="GO:0004674">
    <property type="term" value="F:protein serine/threonine kinase activity"/>
    <property type="evidence" value="ECO:0007669"/>
    <property type="project" value="UniProtKB-KW"/>
</dbReference>
<dbReference type="InterPro" id="IPR011009">
    <property type="entry name" value="Kinase-like_dom_sf"/>
</dbReference>
<dbReference type="Pfam" id="PF07714">
    <property type="entry name" value="PK_Tyr_Ser-Thr"/>
    <property type="match status" value="1"/>
</dbReference>
<dbReference type="FunFam" id="3.30.200.20:FF:000043">
    <property type="entry name" value="Wall-associated receptor kinase 2"/>
    <property type="match status" value="1"/>
</dbReference>
<evidence type="ECO:0000256" key="10">
    <source>
        <dbReference type="ARBA" id="ARBA00023136"/>
    </source>
</evidence>
<feature type="domain" description="Protein kinase" evidence="14">
    <location>
        <begin position="248"/>
        <end position="460"/>
    </location>
</feature>
<proteinExistence type="predicted"/>
<evidence type="ECO:0000256" key="2">
    <source>
        <dbReference type="ARBA" id="ARBA00022527"/>
    </source>
</evidence>
<comment type="subcellular location">
    <subcellularLocation>
        <location evidence="1">Membrane</location>
        <topology evidence="1">Single-pass type I membrane protein</topology>
    </subcellularLocation>
</comment>
<keyword evidence="2 15" id="KW-0723">Serine/threonine-protein kinase</keyword>
<evidence type="ECO:0000256" key="7">
    <source>
        <dbReference type="ARBA" id="ARBA00022777"/>
    </source>
</evidence>
<dbReference type="Proteomes" id="UP001237642">
    <property type="component" value="Unassembled WGS sequence"/>
</dbReference>
<keyword evidence="4 13" id="KW-0812">Transmembrane</keyword>